<feature type="transmembrane region" description="Helical" evidence="1">
    <location>
        <begin position="27"/>
        <end position="48"/>
    </location>
</feature>
<gene>
    <name evidence="2" type="ORF">KDM92_09890</name>
</gene>
<protein>
    <submittedName>
        <fullName evidence="2">Uncharacterized protein</fullName>
    </submittedName>
</protein>
<accession>A0A941DIK7</accession>
<comment type="caution">
    <text evidence="2">The sequence shown here is derived from an EMBL/GenBank/DDBJ whole genome shotgun (WGS) entry which is preliminary data.</text>
</comment>
<sequence length="103" mass="11039">MPKKLLRSCPECSGELIYMEPLRKVPWFIGEIFGWVGAGLLVCIVSALGVGEHGIAIIAGAVIGVLLFLKLASDTKNDPAKGLLYCRACKSYSSADKPENLES</sequence>
<keyword evidence="1" id="KW-0472">Membrane</keyword>
<proteinExistence type="predicted"/>
<dbReference type="Proteomes" id="UP000680158">
    <property type="component" value="Unassembled WGS sequence"/>
</dbReference>
<keyword evidence="1" id="KW-0812">Transmembrane</keyword>
<feature type="transmembrane region" description="Helical" evidence="1">
    <location>
        <begin position="54"/>
        <end position="72"/>
    </location>
</feature>
<evidence type="ECO:0000313" key="3">
    <source>
        <dbReference type="Proteomes" id="UP000680158"/>
    </source>
</evidence>
<reference evidence="2 3" key="1">
    <citation type="submission" date="2021-04" db="EMBL/GenBank/DDBJ databases">
        <title>novel species isolated from subtropical streams in China.</title>
        <authorList>
            <person name="Lu H."/>
        </authorList>
    </citation>
    <scope>NUCLEOTIDE SEQUENCE [LARGE SCALE GENOMIC DNA]</scope>
    <source>
        <strain evidence="2 3">BYS107W</strain>
    </source>
</reference>
<keyword evidence="1" id="KW-1133">Transmembrane helix</keyword>
<organism evidence="2 3">
    <name type="scientific">Undibacterium baiyunense</name>
    <dbReference type="NCBI Taxonomy" id="2828731"/>
    <lineage>
        <taxon>Bacteria</taxon>
        <taxon>Pseudomonadati</taxon>
        <taxon>Pseudomonadota</taxon>
        <taxon>Betaproteobacteria</taxon>
        <taxon>Burkholderiales</taxon>
        <taxon>Oxalobacteraceae</taxon>
        <taxon>Undibacterium</taxon>
    </lineage>
</organism>
<keyword evidence="3" id="KW-1185">Reference proteome</keyword>
<dbReference type="AlphaFoldDB" id="A0A941DIK7"/>
<evidence type="ECO:0000313" key="2">
    <source>
        <dbReference type="EMBL" id="MBR7746892.1"/>
    </source>
</evidence>
<name>A0A941DIK7_9BURK</name>
<dbReference type="EMBL" id="JAGSPM010000005">
    <property type="protein sequence ID" value="MBR7746892.1"/>
    <property type="molecule type" value="Genomic_DNA"/>
</dbReference>
<evidence type="ECO:0000256" key="1">
    <source>
        <dbReference type="SAM" id="Phobius"/>
    </source>
</evidence>